<accession>A0AAV1XXI3</accession>
<dbReference type="EMBL" id="CAXHTB010000018">
    <property type="protein sequence ID" value="CAL0325644.1"/>
    <property type="molecule type" value="Genomic_DNA"/>
</dbReference>
<dbReference type="PANTHER" id="PTHR11177:SF369">
    <property type="entry name" value="CLASS V CHITINASE-LIKE"/>
    <property type="match status" value="1"/>
</dbReference>
<dbReference type="PANTHER" id="PTHR11177">
    <property type="entry name" value="CHITINASE"/>
    <property type="match status" value="1"/>
</dbReference>
<dbReference type="InterPro" id="IPR011009">
    <property type="entry name" value="Kinase-like_dom_sf"/>
</dbReference>
<dbReference type="PROSITE" id="PS51910">
    <property type="entry name" value="GH18_2"/>
    <property type="match status" value="1"/>
</dbReference>
<sequence>MASSLIPFLLVFLSLQSQPFADSSSWVKAGYYYSGSEISASDIKANLFTHLLCAFAFINSTNYNLFINSTHKFSNFTNSVKLQNPSISTLVSIWSGREKSSVFSSMLNQSSSRKSFIDSSITTARLYGFHGIDLYGAWPREGTELVNFGNLLKEWRAAITSEARNSSKPELILVMAGYYLKASDSLSYPFDLMQRNLDWVHFVAYDDYVPSKDNVTGFHAALYGPPTWDNTDSGIKEWRKRGFSSSKLVIGLPYHGYAWTPVNPGSSGVGAEASGPAITKDGSMAYKLIKSYIRSFGDGVVSHYNDTFVVNQFKVASITWVNFDDVGTIKAKVSYARKNGLLGTRANITRILYKLGRYLSAPEKDFEGNDSDLIAFSYLTITVATDNFSEDNKLGEGGFGIVYKAYELWREGRGVEFLDPLLDDTTLPFKIMRRMQIALLCVQENSADRPSMLEFDSMFKNDGAVISTPKVPGFSIKKKEHEEETSYSGIKYSSINDVTVSQLAPR</sequence>
<dbReference type="InterPro" id="IPR029070">
    <property type="entry name" value="Chitinase_insertion_sf"/>
</dbReference>
<dbReference type="GO" id="GO:0005975">
    <property type="term" value="P:carbohydrate metabolic process"/>
    <property type="evidence" value="ECO:0007669"/>
    <property type="project" value="InterPro"/>
</dbReference>
<dbReference type="GO" id="GO:0006032">
    <property type="term" value="P:chitin catabolic process"/>
    <property type="evidence" value="ECO:0007669"/>
    <property type="project" value="TreeGrafter"/>
</dbReference>
<keyword evidence="1" id="KW-0732">Signal</keyword>
<dbReference type="Pfam" id="PF00704">
    <property type="entry name" value="Glyco_hydro_18"/>
    <property type="match status" value="1"/>
</dbReference>
<reference evidence="3 4" key="1">
    <citation type="submission" date="2024-03" db="EMBL/GenBank/DDBJ databases">
        <authorList>
            <person name="Martinez-Hernandez J."/>
        </authorList>
    </citation>
    <scope>NUCLEOTIDE SEQUENCE [LARGE SCALE GENOMIC DNA]</scope>
</reference>
<dbReference type="GO" id="GO:0005576">
    <property type="term" value="C:extracellular region"/>
    <property type="evidence" value="ECO:0007669"/>
    <property type="project" value="TreeGrafter"/>
</dbReference>
<feature type="domain" description="GH18" evidence="2">
    <location>
        <begin position="26"/>
        <end position="362"/>
    </location>
</feature>
<dbReference type="InterPro" id="IPR011583">
    <property type="entry name" value="Chitinase_II/V-like_cat"/>
</dbReference>
<dbReference type="Proteomes" id="UP001497480">
    <property type="component" value="Unassembled WGS sequence"/>
</dbReference>
<protein>
    <recommendedName>
        <fullName evidence="2">GH18 domain-containing protein</fullName>
    </recommendedName>
</protein>
<dbReference type="Gene3D" id="3.20.20.80">
    <property type="entry name" value="Glycosidases"/>
    <property type="match status" value="1"/>
</dbReference>
<dbReference type="SMART" id="SM00636">
    <property type="entry name" value="Glyco_18"/>
    <property type="match status" value="1"/>
</dbReference>
<dbReference type="GO" id="GO:0008061">
    <property type="term" value="F:chitin binding"/>
    <property type="evidence" value="ECO:0007669"/>
    <property type="project" value="InterPro"/>
</dbReference>
<evidence type="ECO:0000313" key="3">
    <source>
        <dbReference type="EMBL" id="CAL0325644.1"/>
    </source>
</evidence>
<feature type="chain" id="PRO_5043584279" description="GH18 domain-containing protein" evidence="1">
    <location>
        <begin position="22"/>
        <end position="506"/>
    </location>
</feature>
<dbReference type="Gene3D" id="3.30.200.20">
    <property type="entry name" value="Phosphorylase Kinase, domain 1"/>
    <property type="match status" value="1"/>
</dbReference>
<gene>
    <name evidence="3" type="ORF">LLUT_LOCUS26704</name>
</gene>
<dbReference type="Gene3D" id="3.10.50.10">
    <property type="match status" value="1"/>
</dbReference>
<comment type="caution">
    <text evidence="3">The sequence shown here is derived from an EMBL/GenBank/DDBJ whole genome shotgun (WGS) entry which is preliminary data.</text>
</comment>
<dbReference type="SUPFAM" id="SSF51445">
    <property type="entry name" value="(Trans)glycosidases"/>
    <property type="match status" value="1"/>
</dbReference>
<dbReference type="InterPro" id="IPR001223">
    <property type="entry name" value="Glyco_hydro18_cat"/>
</dbReference>
<dbReference type="InterPro" id="IPR050314">
    <property type="entry name" value="Glycosyl_Hydrlase_18"/>
</dbReference>
<evidence type="ECO:0000313" key="4">
    <source>
        <dbReference type="Proteomes" id="UP001497480"/>
    </source>
</evidence>
<dbReference type="AlphaFoldDB" id="A0AAV1XXI3"/>
<keyword evidence="4" id="KW-1185">Reference proteome</keyword>
<dbReference type="SUPFAM" id="SSF56112">
    <property type="entry name" value="Protein kinase-like (PK-like)"/>
    <property type="match status" value="1"/>
</dbReference>
<feature type="signal peptide" evidence="1">
    <location>
        <begin position="1"/>
        <end position="21"/>
    </location>
</feature>
<evidence type="ECO:0000256" key="1">
    <source>
        <dbReference type="SAM" id="SignalP"/>
    </source>
</evidence>
<dbReference type="GO" id="GO:0004568">
    <property type="term" value="F:chitinase activity"/>
    <property type="evidence" value="ECO:0007669"/>
    <property type="project" value="TreeGrafter"/>
</dbReference>
<dbReference type="InterPro" id="IPR017853">
    <property type="entry name" value="GH"/>
</dbReference>
<evidence type="ECO:0000259" key="2">
    <source>
        <dbReference type="PROSITE" id="PS51910"/>
    </source>
</evidence>
<proteinExistence type="predicted"/>
<organism evidence="3 4">
    <name type="scientific">Lupinus luteus</name>
    <name type="common">European yellow lupine</name>
    <dbReference type="NCBI Taxonomy" id="3873"/>
    <lineage>
        <taxon>Eukaryota</taxon>
        <taxon>Viridiplantae</taxon>
        <taxon>Streptophyta</taxon>
        <taxon>Embryophyta</taxon>
        <taxon>Tracheophyta</taxon>
        <taxon>Spermatophyta</taxon>
        <taxon>Magnoliopsida</taxon>
        <taxon>eudicotyledons</taxon>
        <taxon>Gunneridae</taxon>
        <taxon>Pentapetalae</taxon>
        <taxon>rosids</taxon>
        <taxon>fabids</taxon>
        <taxon>Fabales</taxon>
        <taxon>Fabaceae</taxon>
        <taxon>Papilionoideae</taxon>
        <taxon>50 kb inversion clade</taxon>
        <taxon>genistoids sensu lato</taxon>
        <taxon>core genistoids</taxon>
        <taxon>Genisteae</taxon>
        <taxon>Lupinus</taxon>
    </lineage>
</organism>
<name>A0AAV1XXI3_LUPLU</name>